<evidence type="ECO:0000256" key="2">
    <source>
        <dbReference type="ARBA" id="ARBA00022670"/>
    </source>
</evidence>
<gene>
    <name evidence="7" type="ORF">SAMN02746065_11294</name>
</gene>
<sequence>MAAANIQAVFDIATDVAAPWPAPRGAVFSHRSQYNAAEIIKSLAVNIHGPVKRVGITSRDITLPFLTYVFGEARIGGNAAVISTHRLQLPCNGIIPEKSLVYTRLSKIAIHETGHLMGLSHCKSSRCIMNFSVGLDKLDTLSPVLCNECKVRLNAITKR</sequence>
<evidence type="ECO:0000256" key="6">
    <source>
        <dbReference type="ARBA" id="ARBA00023049"/>
    </source>
</evidence>
<organism evidence="7 8">
    <name type="scientific">Desulfocicer vacuolatum DSM 3385</name>
    <dbReference type="NCBI Taxonomy" id="1121400"/>
    <lineage>
        <taxon>Bacteria</taxon>
        <taxon>Pseudomonadati</taxon>
        <taxon>Thermodesulfobacteriota</taxon>
        <taxon>Desulfobacteria</taxon>
        <taxon>Desulfobacterales</taxon>
        <taxon>Desulfobacteraceae</taxon>
        <taxon>Desulfocicer</taxon>
    </lineage>
</organism>
<dbReference type="GO" id="GO:0008270">
    <property type="term" value="F:zinc ion binding"/>
    <property type="evidence" value="ECO:0007669"/>
    <property type="project" value="InterPro"/>
</dbReference>
<proteinExistence type="predicted"/>
<dbReference type="Proteomes" id="UP000192418">
    <property type="component" value="Unassembled WGS sequence"/>
</dbReference>
<dbReference type="PANTHER" id="PTHR15910">
    <property type="entry name" value="ARCHAEMETZINCIN"/>
    <property type="match status" value="1"/>
</dbReference>
<keyword evidence="6" id="KW-0482">Metalloprotease</keyword>
<protein>
    <submittedName>
        <fullName evidence="7">Archaemetzincin</fullName>
    </submittedName>
</protein>
<evidence type="ECO:0000313" key="7">
    <source>
        <dbReference type="EMBL" id="SMC85556.1"/>
    </source>
</evidence>
<dbReference type="AlphaFoldDB" id="A0A1W2CKK6"/>
<dbReference type="InterPro" id="IPR024079">
    <property type="entry name" value="MetalloPept_cat_dom_sf"/>
</dbReference>
<dbReference type="InterPro" id="IPR012962">
    <property type="entry name" value="Pept_M54_archaemetzincn"/>
</dbReference>
<evidence type="ECO:0000256" key="4">
    <source>
        <dbReference type="ARBA" id="ARBA00022801"/>
    </source>
</evidence>
<reference evidence="7 8" key="1">
    <citation type="submission" date="2017-04" db="EMBL/GenBank/DDBJ databases">
        <authorList>
            <person name="Afonso C.L."/>
            <person name="Miller P.J."/>
            <person name="Scott M.A."/>
            <person name="Spackman E."/>
            <person name="Goraichik I."/>
            <person name="Dimitrov K.M."/>
            <person name="Suarez D.L."/>
            <person name="Swayne D.E."/>
        </authorList>
    </citation>
    <scope>NUCLEOTIDE SEQUENCE [LARGE SCALE GENOMIC DNA]</scope>
    <source>
        <strain evidence="7 8">DSM 3385</strain>
    </source>
</reference>
<keyword evidence="8" id="KW-1185">Reference proteome</keyword>
<dbReference type="STRING" id="1121400.SAMN02746065_11294"/>
<dbReference type="PIRSF" id="PIRSF005785">
    <property type="entry name" value="Zn-prot_arch"/>
    <property type="match status" value="1"/>
</dbReference>
<evidence type="ECO:0000256" key="1">
    <source>
        <dbReference type="ARBA" id="ARBA00001947"/>
    </source>
</evidence>
<keyword evidence="5" id="KW-0862">Zinc</keyword>
<dbReference type="PANTHER" id="PTHR15910:SF1">
    <property type="entry name" value="ARCHAEMETZINCIN-2"/>
    <property type="match status" value="1"/>
</dbReference>
<dbReference type="Gene3D" id="3.40.390.10">
    <property type="entry name" value="Collagenase (Catalytic Domain)"/>
    <property type="match status" value="1"/>
</dbReference>
<dbReference type="InterPro" id="IPR012091">
    <property type="entry name" value="Pept_M54_archaemetzncn_arc/bac"/>
</dbReference>
<keyword evidence="3" id="KW-0479">Metal-binding</keyword>
<dbReference type="GO" id="GO:0008237">
    <property type="term" value="F:metallopeptidase activity"/>
    <property type="evidence" value="ECO:0007669"/>
    <property type="project" value="UniProtKB-KW"/>
</dbReference>
<evidence type="ECO:0000313" key="8">
    <source>
        <dbReference type="Proteomes" id="UP000192418"/>
    </source>
</evidence>
<evidence type="ECO:0000256" key="5">
    <source>
        <dbReference type="ARBA" id="ARBA00022833"/>
    </source>
</evidence>
<name>A0A1W2CKK6_9BACT</name>
<accession>A0A1W2CKK6</accession>
<dbReference type="GO" id="GO:0006508">
    <property type="term" value="P:proteolysis"/>
    <property type="evidence" value="ECO:0007669"/>
    <property type="project" value="UniProtKB-KW"/>
</dbReference>
<dbReference type="EMBL" id="FWXY01000012">
    <property type="protein sequence ID" value="SMC85556.1"/>
    <property type="molecule type" value="Genomic_DNA"/>
</dbReference>
<dbReference type="CDD" id="cd11375">
    <property type="entry name" value="Peptidase_M54"/>
    <property type="match status" value="1"/>
</dbReference>
<comment type="cofactor">
    <cofactor evidence="1">
        <name>Zn(2+)</name>
        <dbReference type="ChEBI" id="CHEBI:29105"/>
    </cofactor>
</comment>
<keyword evidence="4" id="KW-0378">Hydrolase</keyword>
<evidence type="ECO:0000256" key="3">
    <source>
        <dbReference type="ARBA" id="ARBA00022723"/>
    </source>
</evidence>
<dbReference type="Pfam" id="PF07998">
    <property type="entry name" value="Peptidase_M54"/>
    <property type="match status" value="1"/>
</dbReference>
<keyword evidence="2" id="KW-0645">Protease</keyword>
<dbReference type="SUPFAM" id="SSF55486">
    <property type="entry name" value="Metalloproteases ('zincins'), catalytic domain"/>
    <property type="match status" value="1"/>
</dbReference>